<keyword evidence="3 6" id="KW-0732">Signal</keyword>
<dbReference type="EMBL" id="JAJNEC010000004">
    <property type="protein sequence ID" value="MCD2422534.1"/>
    <property type="molecule type" value="Genomic_DNA"/>
</dbReference>
<dbReference type="Proteomes" id="UP001199816">
    <property type="component" value="Unassembled WGS sequence"/>
</dbReference>
<evidence type="ECO:0000259" key="8">
    <source>
        <dbReference type="Pfam" id="PF14322"/>
    </source>
</evidence>
<gene>
    <name evidence="9" type="ORF">LQ567_07145</name>
</gene>
<feature type="chain" id="PRO_5045325528" evidence="6">
    <location>
        <begin position="20"/>
        <end position="524"/>
    </location>
</feature>
<evidence type="ECO:0000256" key="2">
    <source>
        <dbReference type="ARBA" id="ARBA00006275"/>
    </source>
</evidence>
<dbReference type="InterPro" id="IPR011990">
    <property type="entry name" value="TPR-like_helical_dom_sf"/>
</dbReference>
<name>A0ABS8PN39_9BACT</name>
<feature type="domain" description="RagB/SusD" evidence="7">
    <location>
        <begin position="404"/>
        <end position="486"/>
    </location>
</feature>
<feature type="signal peptide" evidence="6">
    <location>
        <begin position="1"/>
        <end position="19"/>
    </location>
</feature>
<evidence type="ECO:0000256" key="6">
    <source>
        <dbReference type="SAM" id="SignalP"/>
    </source>
</evidence>
<keyword evidence="10" id="KW-1185">Reference proteome</keyword>
<comment type="similarity">
    <text evidence="2">Belongs to the SusD family.</text>
</comment>
<accession>A0ABS8PN39</accession>
<evidence type="ECO:0000256" key="4">
    <source>
        <dbReference type="ARBA" id="ARBA00023136"/>
    </source>
</evidence>
<evidence type="ECO:0000313" key="10">
    <source>
        <dbReference type="Proteomes" id="UP001199816"/>
    </source>
</evidence>
<protein>
    <submittedName>
        <fullName evidence="9">RagB/SusD family nutrient uptake outer membrane protein</fullName>
    </submittedName>
</protein>
<comment type="caution">
    <text evidence="9">The sequence shown here is derived from an EMBL/GenBank/DDBJ whole genome shotgun (WGS) entry which is preliminary data.</text>
</comment>
<comment type="subcellular location">
    <subcellularLocation>
        <location evidence="1">Cell outer membrane</location>
    </subcellularLocation>
</comment>
<evidence type="ECO:0000313" key="9">
    <source>
        <dbReference type="EMBL" id="MCD2422534.1"/>
    </source>
</evidence>
<dbReference type="Gene3D" id="1.25.40.390">
    <property type="match status" value="1"/>
</dbReference>
<evidence type="ECO:0000256" key="1">
    <source>
        <dbReference type="ARBA" id="ARBA00004442"/>
    </source>
</evidence>
<dbReference type="Pfam" id="PF14322">
    <property type="entry name" value="SusD-like_3"/>
    <property type="match status" value="1"/>
</dbReference>
<dbReference type="InterPro" id="IPR012944">
    <property type="entry name" value="SusD_RagB_dom"/>
</dbReference>
<dbReference type="Pfam" id="PF07980">
    <property type="entry name" value="SusD_RagB"/>
    <property type="match status" value="1"/>
</dbReference>
<dbReference type="InterPro" id="IPR033985">
    <property type="entry name" value="SusD-like_N"/>
</dbReference>
<dbReference type="PROSITE" id="PS51257">
    <property type="entry name" value="PROKAR_LIPOPROTEIN"/>
    <property type="match status" value="1"/>
</dbReference>
<organism evidence="9 10">
    <name type="scientific">Niabella pedocola</name>
    <dbReference type="NCBI Taxonomy" id="1752077"/>
    <lineage>
        <taxon>Bacteria</taxon>
        <taxon>Pseudomonadati</taxon>
        <taxon>Bacteroidota</taxon>
        <taxon>Chitinophagia</taxon>
        <taxon>Chitinophagales</taxon>
        <taxon>Chitinophagaceae</taxon>
        <taxon>Niabella</taxon>
    </lineage>
</organism>
<evidence type="ECO:0000256" key="3">
    <source>
        <dbReference type="ARBA" id="ARBA00022729"/>
    </source>
</evidence>
<keyword evidence="5" id="KW-0998">Cell outer membrane</keyword>
<dbReference type="SUPFAM" id="SSF48452">
    <property type="entry name" value="TPR-like"/>
    <property type="match status" value="1"/>
</dbReference>
<dbReference type="RefSeq" id="WP_231003615.1">
    <property type="nucleotide sequence ID" value="NZ_JAJNEC010000004.1"/>
</dbReference>
<dbReference type="CDD" id="cd08977">
    <property type="entry name" value="SusD"/>
    <property type="match status" value="1"/>
</dbReference>
<proteinExistence type="inferred from homology"/>
<sequence length="524" mass="60307">MKQNSILTCLMVFYLLALTACSKKLDIESSAASPRMAMWQTYDDAKAGLVGIYGLTRAALAENNAHWMYGELRKGDFTASTKGGYLDAIIGNNLNKSYPEIIQLTNWRRFYAAIDGCNTFIENAQKCKADLRYSELNCKVDIAQAHLLRAFNYFYISRIWGDVPLIVNATKDGNTLQVARTPQKQVLNFCISEIRNYMDSLPTEFGGNDKSKLGFNGNYYGESWNVWGNAFWGYYQCVALLAEIYAWMGDYQNAYNYSYKFAVELGKTRTKFIETSEVTSLLAGTRSVFYSNGIPNNGSYCYQVLAFPYRMANRESGPSGVGHLESLTLANPYVARNRPDLYITRDTISQMFYSVNDARNPYQFEFKNYGTVYFTNYYNAIPVFSKFRNMEYTNSPFTIFGSCIPIARFEGIYLIRAEAQYVLGNYNDAWAVLNEIRKRRGLNPWLVSGSKPEDMRQLLVDIFLERRRELVGEGNRWYDQVRFNKIMRTDPAFNELIDRGGIYWPVAQEVMDKNPLIEQNPYWK</sequence>
<evidence type="ECO:0000256" key="5">
    <source>
        <dbReference type="ARBA" id="ARBA00023237"/>
    </source>
</evidence>
<feature type="domain" description="SusD-like N-terminal" evidence="8">
    <location>
        <begin position="103"/>
        <end position="204"/>
    </location>
</feature>
<evidence type="ECO:0000259" key="7">
    <source>
        <dbReference type="Pfam" id="PF07980"/>
    </source>
</evidence>
<keyword evidence="4" id="KW-0472">Membrane</keyword>
<reference evidence="9 10" key="1">
    <citation type="submission" date="2021-11" db="EMBL/GenBank/DDBJ databases">
        <title>Genomic of Niabella pedocola.</title>
        <authorList>
            <person name="Wu T."/>
        </authorList>
    </citation>
    <scope>NUCLEOTIDE SEQUENCE [LARGE SCALE GENOMIC DNA]</scope>
    <source>
        <strain evidence="9 10">JCM 31011</strain>
    </source>
</reference>